<feature type="compositionally biased region" description="Polar residues" evidence="2">
    <location>
        <begin position="1538"/>
        <end position="1552"/>
    </location>
</feature>
<feature type="region of interest" description="Disordered" evidence="2">
    <location>
        <begin position="327"/>
        <end position="398"/>
    </location>
</feature>
<feature type="compositionally biased region" description="Polar residues" evidence="2">
    <location>
        <begin position="330"/>
        <end position="359"/>
    </location>
</feature>
<dbReference type="InterPro" id="IPR036236">
    <property type="entry name" value="Znf_C2H2_sf"/>
</dbReference>
<dbReference type="InterPro" id="IPR003604">
    <property type="entry name" value="Matrin/U1-like-C_Znf_C2H2"/>
</dbReference>
<evidence type="ECO:0000313" key="4">
    <source>
        <dbReference type="EMBL" id="CAL5129425.1"/>
    </source>
</evidence>
<protein>
    <recommendedName>
        <fullName evidence="3">U1-type domain-containing protein</fullName>
    </recommendedName>
</protein>
<evidence type="ECO:0000256" key="2">
    <source>
        <dbReference type="SAM" id="MobiDB-lite"/>
    </source>
</evidence>
<dbReference type="PANTHER" id="PTHR31434">
    <property type="entry name" value="S PHASE CYCLIN A-ASSOCIATED PROTEIN IN THE ENDOPLASMIC RETICULUM"/>
    <property type="match status" value="1"/>
</dbReference>
<dbReference type="Pfam" id="PF16501">
    <property type="entry name" value="SCAPER_N"/>
    <property type="match status" value="1"/>
</dbReference>
<sequence>MIGGGESEDATANGQEQSQYCLSEWIKSKIEDEGIQARNIIKYSVPVDDVNVRCHCPKHPRGSPQIQVDVAYSSEPSQSHWSRPSSRNSVQTTSASIASAKSKDRNTSMTNASSTTSSTNSAQLRRRRLVHPSTKFGSLARLKTGTRPRLAEGEYRARYWGQMLDTLRRTIDEIYSACETDESEVECKEVIMILEHSKQDFHSLIEKMNLLRDFEQADEQNRPNSIAWDERTTWPGKPIMCQVLASAAVDERHRQGPYLTVPLNLAPGYRVLDFGDNESEQGSTTGSWHLILPTCISDTEPHHRSSQFVRIASDAVTPTNLGASAVFVPSSRQPTKSDLLSESKSSVQSASDMTNSGFLSPNHPDRNTEHSLDFDAGETDAPDAEDEGGDDEEEEDEVGFSPLILKQSANVEVPGIHDVIPAHHQYGDEEALGITDDDDNTLSRDLRQIDEAIASMTTAERVLTDQLDRARRLIAVETAATAKKPDGLESMQEQLGRRKQYREDFLVGKLDQKVNTNPCRVQLKRKTELSKPIGISKPEKDVELLELDDISPMGGSRAGLDDRDKAFQPSEQSAVRDSSSQFTKAPLKQLIDKVCSGPVTAVRPLNTGMLPTMSTTTPSLSAPAADSTPASSGRHYRKCCSCDCHEPVEDRNNYADRKRIPCMASAVSRPKKVPGGRTCLQNMAGEPLRQDSSARFSKKDGPTICYVPATHSESSIHKEITTCRATDGTGVQSFPDSTLPNPPIDQKFYLKTIDVPSSGTNKLVDTQEGIVQLDKTDITKGQNKMRPEESSEAEPNSSHSVMVAAAPTSPEKGEELAPEAVADRQIALISSPAVSMANASLLFITESGAKSRTPGHGIQMHEKLSARSRRRTTNSILELEQKQTKARILRQQHLFERAERVHELSKKVEEVHLQKRLLLHQRRSCLERRLHAAERKRKAELERRVLKAHDEETKAREIAFIQTLEAEQKQHNILTKHEESRARLDELAAERRRRLEEKLCREEAAKGRRRALEASRRARLDALQARWESRAQQLASRAELLEHSRRAAARAKERHREVKIANLEEQQRTHIEQLRTKIQRKQAESERRHQESLREISRKAFEMSVLTHTADESVVVTGLEPYPIQKWCCACKVMITSEVSLKSHLHGKRHQNAVLEAAQNRPVDRSDLEAFNLLHLVDAPPDLLDPKAKAEQDRLKLRRKRARKLRQRMNQRGLQYTQELEKTRFTLPDSANKAQLQKLVKDARRFVNLPDSGPWVTTRIQAMEKALNSLIRLLTNSRSAHEDKIRAAGDAVYGFDNADIAVPDHLICTVIGLPSVLTNLLGLIRDQRPSSTQLVPDRTYQLACELLSIICSSCSDACRRMVFSNDISVIIDCLVARLSTPLPGNRIPGSIALFDHSEASESVNIPSSNPCIVVLLDCLATILTRLVHLCSPSADNVRLTVSDTRSTSKYSTVDSQRVQDLLSYIVSSGLVELLASRLSSPRQANLLLRSSSGGRGGTSSNSSHAVINAQQFVLSSIAFLTSLIRLLSCVPATQAKQQQQLHSTSRSQSSEIRPQPKLHTERPRGNCPLDKLEEEKHASTTSVCNRTEHESPSPGLVARDDKVSADLRCGSTSSHDTQLASSVSSSRNQADSLNTTFNGSPPASHLVGVDDPTKLLEMIMSTEVFGLIPLLYSLLLDPSSTTSRSSYPNPANAKEGRSNLTPRDSHQTGQIKKTVPKKSNKNEDRTSPTRGQPLPFRSTAVGQITLEGLILINSLAMVNQSALQSLLSGELTCLLIRHILQTLLARCASTSSGTPNFSGVFGVGSLDSKVHEDTNACLSPKSAQIHVPSVNPKRDDLDEINELLPSGARQVTVKLMDVTKKRRSDRPNNVENQPDLRNNSSKRFGLPAWANDDTTPASDPAPTFNPPTERLEQPPPAEQLTEAVLHEAILCVGHLCALHPDNQTSLQAGPPPTLLQRLVALPFHYFSQRPLTDVLYPTLIACCYQHTSNLIVLEAELSPTLLANYIEERLLEKTMDALSDVEGKPATADVSPDRRFRFEYRFPFSEWNAAKDYFSR</sequence>
<feature type="compositionally biased region" description="Polar residues" evidence="2">
    <location>
        <begin position="1610"/>
        <end position="1641"/>
    </location>
</feature>
<feature type="compositionally biased region" description="Polar residues" evidence="2">
    <location>
        <begin position="1698"/>
        <end position="1711"/>
    </location>
</feature>
<feature type="region of interest" description="Disordered" evidence="2">
    <location>
        <begin position="71"/>
        <end position="130"/>
    </location>
</feature>
<dbReference type="PANTHER" id="PTHR31434:SF2">
    <property type="entry name" value="S PHASE CYCLIN A-ASSOCIATED PROTEIN IN THE ENDOPLASMIC RETICULUM"/>
    <property type="match status" value="1"/>
</dbReference>
<dbReference type="GO" id="GO:0008270">
    <property type="term" value="F:zinc ion binding"/>
    <property type="evidence" value="ECO:0007669"/>
    <property type="project" value="InterPro"/>
</dbReference>
<keyword evidence="1" id="KW-0175">Coiled coil</keyword>
<dbReference type="InterPro" id="IPR032446">
    <property type="entry name" value="SCAPER_N"/>
</dbReference>
<organism evidence="4 5">
    <name type="scientific">Calicophoron daubneyi</name>
    <name type="common">Rumen fluke</name>
    <name type="synonym">Paramphistomum daubneyi</name>
    <dbReference type="NCBI Taxonomy" id="300641"/>
    <lineage>
        <taxon>Eukaryota</taxon>
        <taxon>Metazoa</taxon>
        <taxon>Spiralia</taxon>
        <taxon>Lophotrochozoa</taxon>
        <taxon>Platyhelminthes</taxon>
        <taxon>Trematoda</taxon>
        <taxon>Digenea</taxon>
        <taxon>Plagiorchiida</taxon>
        <taxon>Pronocephalata</taxon>
        <taxon>Paramphistomoidea</taxon>
        <taxon>Paramphistomidae</taxon>
        <taxon>Calicophoron</taxon>
    </lineage>
</organism>
<dbReference type="SUPFAM" id="SSF57667">
    <property type="entry name" value="beta-beta-alpha zinc fingers"/>
    <property type="match status" value="1"/>
</dbReference>
<name>A0AAV2SWT3_CALDB</name>
<dbReference type="InterPro" id="IPR013087">
    <property type="entry name" value="Znf_C2H2_type"/>
</dbReference>
<evidence type="ECO:0000259" key="3">
    <source>
        <dbReference type="SMART" id="SM00451"/>
    </source>
</evidence>
<dbReference type="CDD" id="cd22265">
    <property type="entry name" value="UDM1_RNF168"/>
    <property type="match status" value="1"/>
</dbReference>
<evidence type="ECO:0000256" key="1">
    <source>
        <dbReference type="SAM" id="Coils"/>
    </source>
</evidence>
<feature type="compositionally biased region" description="Low complexity" evidence="2">
    <location>
        <begin position="107"/>
        <end position="122"/>
    </location>
</feature>
<feature type="domain" description="U1-type" evidence="3">
    <location>
        <begin position="1123"/>
        <end position="1157"/>
    </location>
</feature>
<feature type="compositionally biased region" description="Basic and acidic residues" evidence="2">
    <location>
        <begin position="1558"/>
        <end position="1578"/>
    </location>
</feature>
<dbReference type="Pfam" id="PF12874">
    <property type="entry name" value="zf-met"/>
    <property type="match status" value="1"/>
</dbReference>
<dbReference type="Gene3D" id="3.30.160.60">
    <property type="entry name" value="Classic Zinc Finger"/>
    <property type="match status" value="1"/>
</dbReference>
<dbReference type="Proteomes" id="UP001497525">
    <property type="component" value="Unassembled WGS sequence"/>
</dbReference>
<feature type="region of interest" description="Disordered" evidence="2">
    <location>
        <begin position="1681"/>
        <end position="1736"/>
    </location>
</feature>
<feature type="compositionally biased region" description="Polar residues" evidence="2">
    <location>
        <begin position="569"/>
        <end position="581"/>
    </location>
</feature>
<gene>
    <name evidence="4" type="ORF">CDAUBV1_LOCUS345</name>
</gene>
<evidence type="ECO:0000313" key="5">
    <source>
        <dbReference type="Proteomes" id="UP001497525"/>
    </source>
</evidence>
<comment type="caution">
    <text evidence="4">The sequence shown here is derived from an EMBL/GenBank/DDBJ whole genome shotgun (WGS) entry which is preliminary data.</text>
</comment>
<feature type="region of interest" description="Disordered" evidence="2">
    <location>
        <begin position="553"/>
        <end position="581"/>
    </location>
</feature>
<dbReference type="GO" id="GO:0003676">
    <property type="term" value="F:nucleic acid binding"/>
    <property type="evidence" value="ECO:0007669"/>
    <property type="project" value="InterPro"/>
</dbReference>
<feature type="compositionally biased region" description="Polar residues" evidence="2">
    <location>
        <begin position="1867"/>
        <end position="1882"/>
    </location>
</feature>
<feature type="region of interest" description="Disordered" evidence="2">
    <location>
        <begin position="1538"/>
        <end position="1645"/>
    </location>
</feature>
<feature type="compositionally biased region" description="Polar residues" evidence="2">
    <location>
        <begin position="74"/>
        <end position="93"/>
    </location>
</feature>
<accession>A0AAV2SWT3</accession>
<dbReference type="EMBL" id="CAXLJL010000001">
    <property type="protein sequence ID" value="CAL5129425.1"/>
    <property type="molecule type" value="Genomic_DNA"/>
</dbReference>
<feature type="region of interest" description="Disordered" evidence="2">
    <location>
        <begin position="851"/>
        <end position="871"/>
    </location>
</feature>
<feature type="compositionally biased region" description="Basic and acidic residues" evidence="2">
    <location>
        <begin position="363"/>
        <end position="373"/>
    </location>
</feature>
<proteinExistence type="predicted"/>
<feature type="coiled-coil region" evidence="1">
    <location>
        <begin position="923"/>
        <end position="951"/>
    </location>
</feature>
<feature type="region of interest" description="Disordered" evidence="2">
    <location>
        <begin position="612"/>
        <end position="631"/>
    </location>
</feature>
<reference evidence="4" key="1">
    <citation type="submission" date="2024-06" db="EMBL/GenBank/DDBJ databases">
        <authorList>
            <person name="Liu X."/>
            <person name="Lenzi L."/>
            <person name="Haldenby T S."/>
            <person name="Uol C."/>
        </authorList>
    </citation>
    <scope>NUCLEOTIDE SEQUENCE</scope>
</reference>
<feature type="compositionally biased region" description="Acidic residues" evidence="2">
    <location>
        <begin position="375"/>
        <end position="398"/>
    </location>
</feature>
<feature type="coiled-coil region" evidence="1">
    <location>
        <begin position="1064"/>
        <end position="1091"/>
    </location>
</feature>
<feature type="region of interest" description="Disordered" evidence="2">
    <location>
        <begin position="1857"/>
        <end position="1916"/>
    </location>
</feature>
<dbReference type="SMART" id="SM00451">
    <property type="entry name" value="ZnF_U1"/>
    <property type="match status" value="1"/>
</dbReference>
<feature type="region of interest" description="Disordered" evidence="2">
    <location>
        <begin position="777"/>
        <end position="800"/>
    </location>
</feature>